<evidence type="ECO:0000313" key="3">
    <source>
        <dbReference type="Proteomes" id="UP000807025"/>
    </source>
</evidence>
<feature type="compositionally biased region" description="Polar residues" evidence="1">
    <location>
        <begin position="16"/>
        <end position="29"/>
    </location>
</feature>
<reference evidence="2" key="1">
    <citation type="submission" date="2020-11" db="EMBL/GenBank/DDBJ databases">
        <authorList>
            <consortium name="DOE Joint Genome Institute"/>
            <person name="Ahrendt S."/>
            <person name="Riley R."/>
            <person name="Andreopoulos W."/>
            <person name="Labutti K."/>
            <person name="Pangilinan J."/>
            <person name="Ruiz-Duenas F.J."/>
            <person name="Barrasa J.M."/>
            <person name="Sanchez-Garcia M."/>
            <person name="Camarero S."/>
            <person name="Miyauchi S."/>
            <person name="Serrano A."/>
            <person name="Linde D."/>
            <person name="Babiker R."/>
            <person name="Drula E."/>
            <person name="Ayuso-Fernandez I."/>
            <person name="Pacheco R."/>
            <person name="Padilla G."/>
            <person name="Ferreira P."/>
            <person name="Barriuso J."/>
            <person name="Kellner H."/>
            <person name="Castanera R."/>
            <person name="Alfaro M."/>
            <person name="Ramirez L."/>
            <person name="Pisabarro A.G."/>
            <person name="Kuo A."/>
            <person name="Tritt A."/>
            <person name="Lipzen A."/>
            <person name="He G."/>
            <person name="Yan M."/>
            <person name="Ng V."/>
            <person name="Cullen D."/>
            <person name="Martin F."/>
            <person name="Rosso M.-N."/>
            <person name="Henrissat B."/>
            <person name="Hibbett D."/>
            <person name="Martinez A.T."/>
            <person name="Grigoriev I.V."/>
        </authorList>
    </citation>
    <scope>NUCLEOTIDE SEQUENCE</scope>
    <source>
        <strain evidence="2">ATCC 90797</strain>
    </source>
</reference>
<comment type="caution">
    <text evidence="2">The sequence shown here is derived from an EMBL/GenBank/DDBJ whole genome shotgun (WGS) entry which is preliminary data.</text>
</comment>
<dbReference type="Proteomes" id="UP000807025">
    <property type="component" value="Unassembled WGS sequence"/>
</dbReference>
<sequence length="203" mass="22709">MGASCDVELGHMPDSTEMSYASDSRTGSSLRDRDRRTPGRIMSFAQKAQCRLQRHEEASCGDSASGTDFWHHASDASEKSQKCLSRLFGYFCGLRAPLKPFRSHVPSFLLLSGTFLSPKGPKRPQKARQKAKFDLPHSCSLAQIPRATRDFDNGWRRCVLPLRHRQTDETAPRPGVPPYRCSPGRVQISFRFIGRRCTAAAPV</sequence>
<dbReference type="AlphaFoldDB" id="A0A9P6DJ52"/>
<feature type="non-terminal residue" evidence="2">
    <location>
        <position position="203"/>
    </location>
</feature>
<accession>A0A9P6DJ52</accession>
<name>A0A9P6DJ52_PLEER</name>
<dbReference type="EMBL" id="MU154529">
    <property type="protein sequence ID" value="KAF9499973.1"/>
    <property type="molecule type" value="Genomic_DNA"/>
</dbReference>
<evidence type="ECO:0000256" key="1">
    <source>
        <dbReference type="SAM" id="MobiDB-lite"/>
    </source>
</evidence>
<keyword evidence="3" id="KW-1185">Reference proteome</keyword>
<protein>
    <submittedName>
        <fullName evidence="2">Uncharacterized protein</fullName>
    </submittedName>
</protein>
<feature type="region of interest" description="Disordered" evidence="1">
    <location>
        <begin position="1"/>
        <end position="38"/>
    </location>
</feature>
<organism evidence="2 3">
    <name type="scientific">Pleurotus eryngii</name>
    <name type="common">Boletus of the steppes</name>
    <dbReference type="NCBI Taxonomy" id="5323"/>
    <lineage>
        <taxon>Eukaryota</taxon>
        <taxon>Fungi</taxon>
        <taxon>Dikarya</taxon>
        <taxon>Basidiomycota</taxon>
        <taxon>Agaricomycotina</taxon>
        <taxon>Agaricomycetes</taxon>
        <taxon>Agaricomycetidae</taxon>
        <taxon>Agaricales</taxon>
        <taxon>Pleurotineae</taxon>
        <taxon>Pleurotaceae</taxon>
        <taxon>Pleurotus</taxon>
    </lineage>
</organism>
<evidence type="ECO:0000313" key="2">
    <source>
        <dbReference type="EMBL" id="KAF9499973.1"/>
    </source>
</evidence>
<gene>
    <name evidence="2" type="ORF">BDN71DRAFT_1586240</name>
</gene>
<proteinExistence type="predicted"/>